<protein>
    <submittedName>
        <fullName evidence="2">Uncharacterized protein</fullName>
    </submittedName>
</protein>
<keyword evidence="1" id="KW-0812">Transmembrane</keyword>
<accession>D5RHQ8</accession>
<dbReference type="OrthoDB" id="7285377at2"/>
<keyword evidence="3" id="KW-1185">Reference proteome</keyword>
<dbReference type="EMBL" id="ADVL01000111">
    <property type="protein sequence ID" value="EFH13151.1"/>
    <property type="molecule type" value="Genomic_DNA"/>
</dbReference>
<sequence length="70" mass="7162">MVTRSEILVLGLTAGVMGSLVGGLMLGIGLGLVVNSVHAGWVLVLPAAPIGGLVGYWLAKRLAKQLPEKV</sequence>
<reference evidence="2 3" key="1">
    <citation type="submission" date="2010-04" db="EMBL/GenBank/DDBJ databases">
        <authorList>
            <person name="Qin X."/>
            <person name="Bachman B."/>
            <person name="Battles P."/>
            <person name="Bell A."/>
            <person name="Bess C."/>
            <person name="Bickham C."/>
            <person name="Chaboub L."/>
            <person name="Chen D."/>
            <person name="Coyle M."/>
            <person name="Deiros D.R."/>
            <person name="Dinh H."/>
            <person name="Forbes L."/>
            <person name="Fowler G."/>
            <person name="Francisco L."/>
            <person name="Fu Q."/>
            <person name="Gubbala S."/>
            <person name="Hale W."/>
            <person name="Han Y."/>
            <person name="Hemphill L."/>
            <person name="Highlander S.K."/>
            <person name="Hirani K."/>
            <person name="Hogues M."/>
            <person name="Jackson L."/>
            <person name="Jakkamsetti A."/>
            <person name="Javaid M."/>
            <person name="Jiang H."/>
            <person name="Korchina V."/>
            <person name="Kovar C."/>
            <person name="Lara F."/>
            <person name="Lee S."/>
            <person name="Mata R."/>
            <person name="Mathew T."/>
            <person name="Moen C."/>
            <person name="Morales K."/>
            <person name="Munidasa M."/>
            <person name="Nazareth L."/>
            <person name="Ngo R."/>
            <person name="Nguyen L."/>
            <person name="Okwuonu G."/>
            <person name="Ongeri F."/>
            <person name="Patil S."/>
            <person name="Petrosino J."/>
            <person name="Pham C."/>
            <person name="Pham P."/>
            <person name="Pu L.-L."/>
            <person name="Puazo M."/>
            <person name="Raj R."/>
            <person name="Reid J."/>
            <person name="Rouhana J."/>
            <person name="Saada N."/>
            <person name="Shang Y."/>
            <person name="Simmons D."/>
            <person name="Thornton R."/>
            <person name="Warren J."/>
            <person name="Weissenberger G."/>
            <person name="Zhang J."/>
            <person name="Zhang L."/>
            <person name="Zhou C."/>
            <person name="Zhu D."/>
            <person name="Muzny D."/>
            <person name="Worley K."/>
            <person name="Gibbs R."/>
        </authorList>
    </citation>
    <scope>NUCLEOTIDE SEQUENCE [LARGE SCALE GENOMIC DNA]</scope>
    <source>
        <strain evidence="2 3">ATCC 49957</strain>
    </source>
</reference>
<name>D5RHQ8_9PROT</name>
<dbReference type="AlphaFoldDB" id="D5RHQ8"/>
<keyword evidence="1" id="KW-0472">Membrane</keyword>
<dbReference type="HOGENOM" id="CLU_2766348_0_0_5"/>
<evidence type="ECO:0000256" key="1">
    <source>
        <dbReference type="SAM" id="Phobius"/>
    </source>
</evidence>
<proteinExistence type="predicted"/>
<comment type="caution">
    <text evidence="2">The sequence shown here is derived from an EMBL/GenBank/DDBJ whole genome shotgun (WGS) entry which is preliminary data.</text>
</comment>
<evidence type="ECO:0000313" key="2">
    <source>
        <dbReference type="EMBL" id="EFH13151.1"/>
    </source>
</evidence>
<evidence type="ECO:0000313" key="3">
    <source>
        <dbReference type="Proteomes" id="UP000005324"/>
    </source>
</evidence>
<dbReference type="Proteomes" id="UP000005324">
    <property type="component" value="Unassembled WGS sequence"/>
</dbReference>
<feature type="transmembrane region" description="Helical" evidence="1">
    <location>
        <begin position="39"/>
        <end position="59"/>
    </location>
</feature>
<gene>
    <name evidence="2" type="ORF">HMPREF0731_0618</name>
</gene>
<organism evidence="2 3">
    <name type="scientific">Pseudoroseomonas cervicalis ATCC 49957</name>
    <dbReference type="NCBI Taxonomy" id="525371"/>
    <lineage>
        <taxon>Bacteria</taxon>
        <taxon>Pseudomonadati</taxon>
        <taxon>Pseudomonadota</taxon>
        <taxon>Alphaproteobacteria</taxon>
        <taxon>Acetobacterales</taxon>
        <taxon>Roseomonadaceae</taxon>
        <taxon>Roseomonas</taxon>
    </lineage>
</organism>
<dbReference type="RefSeq" id="WP_007003677.1">
    <property type="nucleotide sequence ID" value="NZ_GG770778.1"/>
</dbReference>
<feature type="transmembrane region" description="Helical" evidence="1">
    <location>
        <begin position="7"/>
        <end position="33"/>
    </location>
</feature>
<keyword evidence="1" id="KW-1133">Transmembrane helix</keyword>